<name>A0A7W3LZH0_ACTNM</name>
<keyword evidence="2" id="KW-1185">Reference proteome</keyword>
<dbReference type="EMBL" id="JACJIA010000020">
    <property type="protein sequence ID" value="MBA8957156.1"/>
    <property type="molecule type" value="Genomic_DNA"/>
</dbReference>
<dbReference type="AlphaFoldDB" id="A0A7W3LZH0"/>
<evidence type="ECO:0000313" key="2">
    <source>
        <dbReference type="Proteomes" id="UP000572680"/>
    </source>
</evidence>
<proteinExistence type="predicted"/>
<gene>
    <name evidence="1" type="ORF">HNR61_008847</name>
</gene>
<evidence type="ECO:0008006" key="3">
    <source>
        <dbReference type="Google" id="ProtNLM"/>
    </source>
</evidence>
<evidence type="ECO:0000313" key="1">
    <source>
        <dbReference type="EMBL" id="MBA8957156.1"/>
    </source>
</evidence>
<sequence length="42" mass="4007">MPIMISQAVTGGVAACLVVLMALGPTSLRGNRSGGSGFGGGD</sequence>
<accession>A0A7W3LZH0</accession>
<protein>
    <recommendedName>
        <fullName evidence="3">Protein-export membrane protein SecG</fullName>
    </recommendedName>
</protein>
<comment type="caution">
    <text evidence="1">The sequence shown here is derived from an EMBL/GenBank/DDBJ whole genome shotgun (WGS) entry which is preliminary data.</text>
</comment>
<reference evidence="1 2" key="1">
    <citation type="submission" date="2020-08" db="EMBL/GenBank/DDBJ databases">
        <title>Genomic Encyclopedia of Type Strains, Phase IV (KMG-IV): sequencing the most valuable type-strain genomes for metagenomic binning, comparative biology and taxonomic classification.</title>
        <authorList>
            <person name="Goeker M."/>
        </authorList>
    </citation>
    <scope>NUCLEOTIDE SEQUENCE [LARGE SCALE GENOMIC DNA]</scope>
    <source>
        <strain evidence="1 2">DSM 44197</strain>
    </source>
</reference>
<organism evidence="1 2">
    <name type="scientific">Actinomadura namibiensis</name>
    <dbReference type="NCBI Taxonomy" id="182080"/>
    <lineage>
        <taxon>Bacteria</taxon>
        <taxon>Bacillati</taxon>
        <taxon>Actinomycetota</taxon>
        <taxon>Actinomycetes</taxon>
        <taxon>Streptosporangiales</taxon>
        <taxon>Thermomonosporaceae</taxon>
        <taxon>Actinomadura</taxon>
    </lineage>
</organism>
<dbReference type="RefSeq" id="WP_281400735.1">
    <property type="nucleotide sequence ID" value="NZ_BAAALP010000019.1"/>
</dbReference>
<dbReference type="Proteomes" id="UP000572680">
    <property type="component" value="Unassembled WGS sequence"/>
</dbReference>